<comment type="caution">
    <text evidence="2">The sequence shown here is derived from an EMBL/GenBank/DDBJ whole genome shotgun (WGS) entry which is preliminary data.</text>
</comment>
<evidence type="ECO:0000313" key="3">
    <source>
        <dbReference type="Proteomes" id="UP001286313"/>
    </source>
</evidence>
<evidence type="ECO:0000256" key="1">
    <source>
        <dbReference type="SAM" id="MobiDB-lite"/>
    </source>
</evidence>
<feature type="compositionally biased region" description="Basic and acidic residues" evidence="1">
    <location>
        <begin position="36"/>
        <end position="51"/>
    </location>
</feature>
<accession>A0AAE1BH49</accession>
<dbReference type="EMBL" id="JAWQEG010008333">
    <property type="protein sequence ID" value="KAK3850535.1"/>
    <property type="molecule type" value="Genomic_DNA"/>
</dbReference>
<dbReference type="AlphaFoldDB" id="A0AAE1BH49"/>
<evidence type="ECO:0000313" key="2">
    <source>
        <dbReference type="EMBL" id="KAK3850535.1"/>
    </source>
</evidence>
<gene>
    <name evidence="2" type="ORF">Pcinc_042766</name>
</gene>
<proteinExistence type="predicted"/>
<sequence length="126" mass="13770">MNRHVDHKPDHNSSTSPADLNCRADVSGESSVNQRARPEKEARGRDRRYEQGQRAQIKGQGQRVQAGTEGTDKGRDRSPSLPHSQRPSHASPVPALATPLPALDFALNPVVHNNRHSCSLSHPPPP</sequence>
<reference evidence="2" key="1">
    <citation type="submission" date="2023-10" db="EMBL/GenBank/DDBJ databases">
        <title>Genome assemblies of two species of porcelain crab, Petrolisthes cinctipes and Petrolisthes manimaculis (Anomura: Porcellanidae).</title>
        <authorList>
            <person name="Angst P."/>
        </authorList>
    </citation>
    <scope>NUCLEOTIDE SEQUENCE</scope>
    <source>
        <strain evidence="2">PB745_01</strain>
        <tissue evidence="2">Gill</tissue>
    </source>
</reference>
<feature type="region of interest" description="Disordered" evidence="1">
    <location>
        <begin position="1"/>
        <end position="97"/>
    </location>
</feature>
<protein>
    <submittedName>
        <fullName evidence="2">Uncharacterized protein</fullName>
    </submittedName>
</protein>
<dbReference type="Proteomes" id="UP001286313">
    <property type="component" value="Unassembled WGS sequence"/>
</dbReference>
<organism evidence="2 3">
    <name type="scientific">Petrolisthes cinctipes</name>
    <name type="common">Flat porcelain crab</name>
    <dbReference type="NCBI Taxonomy" id="88211"/>
    <lineage>
        <taxon>Eukaryota</taxon>
        <taxon>Metazoa</taxon>
        <taxon>Ecdysozoa</taxon>
        <taxon>Arthropoda</taxon>
        <taxon>Crustacea</taxon>
        <taxon>Multicrustacea</taxon>
        <taxon>Malacostraca</taxon>
        <taxon>Eumalacostraca</taxon>
        <taxon>Eucarida</taxon>
        <taxon>Decapoda</taxon>
        <taxon>Pleocyemata</taxon>
        <taxon>Anomura</taxon>
        <taxon>Galatheoidea</taxon>
        <taxon>Porcellanidae</taxon>
        <taxon>Petrolisthes</taxon>
    </lineage>
</organism>
<keyword evidence="3" id="KW-1185">Reference proteome</keyword>
<name>A0AAE1BH49_PETCI</name>